<feature type="region of interest" description="Disordered" evidence="1">
    <location>
        <begin position="432"/>
        <end position="455"/>
    </location>
</feature>
<accession>A0A644YU76</accession>
<dbReference type="EMBL" id="VSSQ01006203">
    <property type="protein sequence ID" value="MPM31879.1"/>
    <property type="molecule type" value="Genomic_DNA"/>
</dbReference>
<evidence type="ECO:0000313" key="2">
    <source>
        <dbReference type="EMBL" id="MPM31879.1"/>
    </source>
</evidence>
<feature type="compositionally biased region" description="Basic and acidic residues" evidence="1">
    <location>
        <begin position="236"/>
        <end position="246"/>
    </location>
</feature>
<feature type="region of interest" description="Disordered" evidence="1">
    <location>
        <begin position="1"/>
        <end position="341"/>
    </location>
</feature>
<reference evidence="2" key="1">
    <citation type="submission" date="2019-08" db="EMBL/GenBank/DDBJ databases">
        <authorList>
            <person name="Kucharzyk K."/>
            <person name="Murdoch R.W."/>
            <person name="Higgins S."/>
            <person name="Loffler F."/>
        </authorList>
    </citation>
    <scope>NUCLEOTIDE SEQUENCE</scope>
</reference>
<comment type="caution">
    <text evidence="2">The sequence shown here is derived from an EMBL/GenBank/DDBJ whole genome shotgun (WGS) entry which is preliminary data.</text>
</comment>
<proteinExistence type="predicted"/>
<protein>
    <submittedName>
        <fullName evidence="2">Uncharacterized protein</fullName>
    </submittedName>
</protein>
<organism evidence="2">
    <name type="scientific">bioreactor metagenome</name>
    <dbReference type="NCBI Taxonomy" id="1076179"/>
    <lineage>
        <taxon>unclassified sequences</taxon>
        <taxon>metagenomes</taxon>
        <taxon>ecological metagenomes</taxon>
    </lineage>
</organism>
<feature type="compositionally biased region" description="Basic and acidic residues" evidence="1">
    <location>
        <begin position="307"/>
        <end position="341"/>
    </location>
</feature>
<feature type="compositionally biased region" description="Basic and acidic residues" evidence="1">
    <location>
        <begin position="432"/>
        <end position="445"/>
    </location>
</feature>
<gene>
    <name evidence="2" type="ORF">SDC9_78436</name>
</gene>
<feature type="compositionally biased region" description="Basic and acidic residues" evidence="1">
    <location>
        <begin position="150"/>
        <end position="160"/>
    </location>
</feature>
<name>A0A644YU76_9ZZZZ</name>
<feature type="compositionally biased region" description="Basic residues" evidence="1">
    <location>
        <begin position="173"/>
        <end position="182"/>
    </location>
</feature>
<dbReference type="AlphaFoldDB" id="A0A644YU76"/>
<feature type="compositionally biased region" description="Basic and acidic residues" evidence="1">
    <location>
        <begin position="9"/>
        <end position="97"/>
    </location>
</feature>
<evidence type="ECO:0000256" key="1">
    <source>
        <dbReference type="SAM" id="MobiDB-lite"/>
    </source>
</evidence>
<sequence>MDLGSLALEDLHHHEHDEARANTDGDRVGERHEGDRDERRQRDLDITPRDLGDLGHHQEADDHQHRGDGFGRHHVDDRGDEQRHQEADAGDDGRDARPGTLGDTGGRLDIAGVAGDRGGTAGQGGQRVDEQDLAQVRRLAGLVQDAALGTDRHDRAHGVEEVGEQQAEDQHRRGQHAGHRHSAVSGETTEDIDLAQQRKIGARERLPARERRNVQRPAGRMVGRDRTDLRSGLQDHGQHRAAEDSPQHGTTDLTHVQHRQHHEGRDEDEDRPADERAVDAQLHQGAAGANDARIRQADERDEQADTDTDRGAKARRHRAEDRLTEAGEHQNGDQDAFADHQSHRLRPGHLRRDHIGEHRIEAKACRDADREASDDTHEDRHQPCHQGSCCRHHRDRLADRGRVDDRLGSIGEFRCTRNQIAVLVGCRPDDQRVQRDDVGHSEEGHQAAAHLAGNR</sequence>
<feature type="compositionally biased region" description="Gly residues" evidence="1">
    <location>
        <begin position="115"/>
        <end position="125"/>
    </location>
</feature>
<feature type="compositionally biased region" description="Basic and acidic residues" evidence="1">
    <location>
        <begin position="201"/>
        <end position="213"/>
    </location>
</feature>